<gene>
    <name evidence="2" type="ORF">L195_g062028</name>
</gene>
<reference evidence="2 3" key="1">
    <citation type="journal article" date="2014" name="Am. J. Bot.">
        <title>Genome assembly and annotation for red clover (Trifolium pratense; Fabaceae).</title>
        <authorList>
            <person name="Istvanek J."/>
            <person name="Jaros M."/>
            <person name="Krenek A."/>
            <person name="Repkova J."/>
        </authorList>
    </citation>
    <scope>NUCLEOTIDE SEQUENCE [LARGE SCALE GENOMIC DNA]</scope>
    <source>
        <strain evidence="3">cv. Tatra</strain>
        <tissue evidence="2">Young leaves</tissue>
    </source>
</reference>
<protein>
    <recommendedName>
        <fullName evidence="1">Retrotransposon Copia-like N-terminal domain-containing protein</fullName>
    </recommendedName>
</protein>
<feature type="non-terminal residue" evidence="2">
    <location>
        <position position="67"/>
    </location>
</feature>
<organism evidence="2 3">
    <name type="scientific">Trifolium pratense</name>
    <name type="common">Red clover</name>
    <dbReference type="NCBI Taxonomy" id="57577"/>
    <lineage>
        <taxon>Eukaryota</taxon>
        <taxon>Viridiplantae</taxon>
        <taxon>Streptophyta</taxon>
        <taxon>Embryophyta</taxon>
        <taxon>Tracheophyta</taxon>
        <taxon>Spermatophyta</taxon>
        <taxon>Magnoliopsida</taxon>
        <taxon>eudicotyledons</taxon>
        <taxon>Gunneridae</taxon>
        <taxon>Pentapetalae</taxon>
        <taxon>rosids</taxon>
        <taxon>fabids</taxon>
        <taxon>Fabales</taxon>
        <taxon>Fabaceae</taxon>
        <taxon>Papilionoideae</taxon>
        <taxon>50 kb inversion clade</taxon>
        <taxon>NPAAA clade</taxon>
        <taxon>Hologalegina</taxon>
        <taxon>IRL clade</taxon>
        <taxon>Trifolieae</taxon>
        <taxon>Trifolium</taxon>
    </lineage>
</organism>
<name>A0A2K3KDA0_TRIPR</name>
<evidence type="ECO:0000313" key="2">
    <source>
        <dbReference type="EMBL" id="PNX64260.1"/>
    </source>
</evidence>
<dbReference type="Proteomes" id="UP000236291">
    <property type="component" value="Unassembled WGS sequence"/>
</dbReference>
<dbReference type="EMBL" id="ASHM01163483">
    <property type="protein sequence ID" value="PNX64260.1"/>
    <property type="molecule type" value="Genomic_DNA"/>
</dbReference>
<dbReference type="Pfam" id="PF14244">
    <property type="entry name" value="Retrotran_gag_3"/>
    <property type="match status" value="1"/>
</dbReference>
<sequence>MFTDKHEVFIVRLNGKNYPTWTFQMELFIKGKELWGHIDGTDSAPAKSDKDDAHAKWVAKDAQVMTW</sequence>
<dbReference type="AlphaFoldDB" id="A0A2K3KDA0"/>
<feature type="domain" description="Retrotransposon Copia-like N-terminal" evidence="1">
    <location>
        <begin position="11"/>
        <end position="46"/>
    </location>
</feature>
<dbReference type="InterPro" id="IPR029472">
    <property type="entry name" value="Copia-like_N"/>
</dbReference>
<comment type="caution">
    <text evidence="2">The sequence shown here is derived from an EMBL/GenBank/DDBJ whole genome shotgun (WGS) entry which is preliminary data.</text>
</comment>
<proteinExistence type="predicted"/>
<accession>A0A2K3KDA0</accession>
<reference evidence="2 3" key="2">
    <citation type="journal article" date="2017" name="Front. Plant Sci.">
        <title>Gene Classification and Mining of Molecular Markers Useful in Red Clover (Trifolium pratense) Breeding.</title>
        <authorList>
            <person name="Istvanek J."/>
            <person name="Dluhosova J."/>
            <person name="Dluhos P."/>
            <person name="Patkova L."/>
            <person name="Nedelnik J."/>
            <person name="Repkova J."/>
        </authorList>
    </citation>
    <scope>NUCLEOTIDE SEQUENCE [LARGE SCALE GENOMIC DNA]</scope>
    <source>
        <strain evidence="3">cv. Tatra</strain>
        <tissue evidence="2">Young leaves</tissue>
    </source>
</reference>
<evidence type="ECO:0000313" key="3">
    <source>
        <dbReference type="Proteomes" id="UP000236291"/>
    </source>
</evidence>
<evidence type="ECO:0000259" key="1">
    <source>
        <dbReference type="Pfam" id="PF14244"/>
    </source>
</evidence>